<evidence type="ECO:0000256" key="1">
    <source>
        <dbReference type="SAM" id="MobiDB-lite"/>
    </source>
</evidence>
<dbReference type="InParanoid" id="K3XUG0"/>
<dbReference type="Gramene" id="KQL04290">
    <property type="protein sequence ID" value="KQL04290"/>
    <property type="gene ID" value="SETIT_005567mg"/>
</dbReference>
<dbReference type="AlphaFoldDB" id="K3XUG0"/>
<keyword evidence="3" id="KW-1185">Reference proteome</keyword>
<name>K3XUG0_SETIT</name>
<reference evidence="2" key="2">
    <citation type="submission" date="2018-08" db="UniProtKB">
        <authorList>
            <consortium name="EnsemblPlants"/>
        </authorList>
    </citation>
    <scope>IDENTIFICATION</scope>
    <source>
        <strain evidence="2">Yugu1</strain>
    </source>
</reference>
<reference evidence="3" key="1">
    <citation type="journal article" date="2012" name="Nat. Biotechnol.">
        <title>Reference genome sequence of the model plant Setaria.</title>
        <authorList>
            <person name="Bennetzen J.L."/>
            <person name="Schmutz J."/>
            <person name="Wang H."/>
            <person name="Percifield R."/>
            <person name="Hawkins J."/>
            <person name="Pontaroli A.C."/>
            <person name="Estep M."/>
            <person name="Feng L."/>
            <person name="Vaughn J.N."/>
            <person name="Grimwood J."/>
            <person name="Jenkins J."/>
            <person name="Barry K."/>
            <person name="Lindquist E."/>
            <person name="Hellsten U."/>
            <person name="Deshpande S."/>
            <person name="Wang X."/>
            <person name="Wu X."/>
            <person name="Mitros T."/>
            <person name="Triplett J."/>
            <person name="Yang X."/>
            <person name="Ye C.Y."/>
            <person name="Mauro-Herrera M."/>
            <person name="Wang L."/>
            <person name="Li P."/>
            <person name="Sharma M."/>
            <person name="Sharma R."/>
            <person name="Ronald P.C."/>
            <person name="Panaud O."/>
            <person name="Kellogg E.A."/>
            <person name="Brutnell T.P."/>
            <person name="Doust A.N."/>
            <person name="Tuskan G.A."/>
            <person name="Rokhsar D."/>
            <person name="Devos K.M."/>
        </authorList>
    </citation>
    <scope>NUCLEOTIDE SEQUENCE [LARGE SCALE GENOMIC DNA]</scope>
    <source>
        <strain evidence="3">cv. Yugu1</strain>
    </source>
</reference>
<organism evidence="2 3">
    <name type="scientific">Setaria italica</name>
    <name type="common">Foxtail millet</name>
    <name type="synonym">Panicum italicum</name>
    <dbReference type="NCBI Taxonomy" id="4555"/>
    <lineage>
        <taxon>Eukaryota</taxon>
        <taxon>Viridiplantae</taxon>
        <taxon>Streptophyta</taxon>
        <taxon>Embryophyta</taxon>
        <taxon>Tracheophyta</taxon>
        <taxon>Spermatophyta</taxon>
        <taxon>Magnoliopsida</taxon>
        <taxon>Liliopsida</taxon>
        <taxon>Poales</taxon>
        <taxon>Poaceae</taxon>
        <taxon>PACMAD clade</taxon>
        <taxon>Panicoideae</taxon>
        <taxon>Panicodae</taxon>
        <taxon>Paniceae</taxon>
        <taxon>Cenchrinae</taxon>
        <taxon>Setaria</taxon>
    </lineage>
</organism>
<proteinExistence type="predicted"/>
<dbReference type="Proteomes" id="UP000004995">
    <property type="component" value="Unassembled WGS sequence"/>
</dbReference>
<evidence type="ECO:0000313" key="3">
    <source>
        <dbReference type="Proteomes" id="UP000004995"/>
    </source>
</evidence>
<protein>
    <submittedName>
        <fullName evidence="2">Uncharacterized protein</fullName>
    </submittedName>
</protein>
<dbReference type="EnsemblPlants" id="KQL04290">
    <property type="protein sequence ID" value="KQL04290"/>
    <property type="gene ID" value="SETIT_005567mg"/>
</dbReference>
<dbReference type="HOGENOM" id="CLU_3385638_0_0_1"/>
<feature type="compositionally biased region" description="Polar residues" evidence="1">
    <location>
        <begin position="1"/>
        <end position="16"/>
    </location>
</feature>
<dbReference type="EMBL" id="AGNK02002843">
    <property type="status" value="NOT_ANNOTATED_CDS"/>
    <property type="molecule type" value="Genomic_DNA"/>
</dbReference>
<accession>K3XUG0</accession>
<evidence type="ECO:0000313" key="2">
    <source>
        <dbReference type="EnsemblPlants" id="KQL04290"/>
    </source>
</evidence>
<sequence>MLPTTGRQVAAANTPTAVGDDGRLTTLSNHQRG</sequence>
<feature type="region of interest" description="Disordered" evidence="1">
    <location>
        <begin position="1"/>
        <end position="33"/>
    </location>
</feature>